<dbReference type="InterPro" id="IPR036188">
    <property type="entry name" value="FAD/NAD-bd_sf"/>
</dbReference>
<dbReference type="Proteomes" id="UP000189735">
    <property type="component" value="Unassembled WGS sequence"/>
</dbReference>
<dbReference type="AlphaFoldDB" id="A0A1T4Y4S3"/>
<evidence type="ECO:0000313" key="1">
    <source>
        <dbReference type="EMBL" id="SKA96321.1"/>
    </source>
</evidence>
<sequence>MTRAVVVGSGPNGLAAAGVLSEAGIQVHVIEAGNELGGGARNSAPLIPGLIEDHCAAVHPLAAASPYLAEMNLPGVEWLRAEIDCAHPLEGDDAVLLHQSISTTAAGLGRDGHRWRALFGASSQKFDLLAEDIMRPLVGLPRHPGTLARFGMVAAMPPTWTSRMFHSERAKALFMGIAAHAFQPLHRPLVGGIGAGIITAGHAVGWPVVKGGTGAVTNAIIDRLRRLGVTFETNHRIRHRRELPTHDIAMFDLHPHSVADILGDDMPRPVSASLRRFTSGPAAFKVEFAVDGGVPWRADQVRRAGTVHLGGSSAEIAASEREVASGRMPTRPFVLVGQQSVADPSRAVGNIRPLYAYAHVPHGFAGDAMPLIVAQIERYAPGFRDTIVASRSTTPVDFSKGNPNLVGGDILTGAKSPLQLTLGPRFTSHPYDTGVAGSYICSAATPPGPGVHGMCGVNAARRALSMFA</sequence>
<organism evidence="1 2">
    <name type="scientific">Agreia bicolorata</name>
    <dbReference type="NCBI Taxonomy" id="110935"/>
    <lineage>
        <taxon>Bacteria</taxon>
        <taxon>Bacillati</taxon>
        <taxon>Actinomycetota</taxon>
        <taxon>Actinomycetes</taxon>
        <taxon>Micrococcales</taxon>
        <taxon>Microbacteriaceae</taxon>
        <taxon>Agreia</taxon>
    </lineage>
</organism>
<dbReference type="Gene3D" id="3.50.50.60">
    <property type="entry name" value="FAD/NAD(P)-binding domain"/>
    <property type="match status" value="1"/>
</dbReference>
<dbReference type="Pfam" id="PF13450">
    <property type="entry name" value="NAD_binding_8"/>
    <property type="match status" value="1"/>
</dbReference>
<evidence type="ECO:0000313" key="2">
    <source>
        <dbReference type="Proteomes" id="UP000189735"/>
    </source>
</evidence>
<reference evidence="2" key="1">
    <citation type="submission" date="2017-02" db="EMBL/GenBank/DDBJ databases">
        <authorList>
            <person name="Varghese N."/>
            <person name="Submissions S."/>
        </authorList>
    </citation>
    <scope>NUCLEOTIDE SEQUENCE [LARGE SCALE GENOMIC DNA]</scope>
    <source>
        <strain evidence="2">VKM Ac-2052</strain>
    </source>
</reference>
<dbReference type="PANTHER" id="PTHR10668">
    <property type="entry name" value="PHYTOENE DEHYDROGENASE"/>
    <property type="match status" value="1"/>
</dbReference>
<dbReference type="PANTHER" id="PTHR10668:SF105">
    <property type="entry name" value="DEHYDROGENASE-RELATED"/>
    <property type="match status" value="1"/>
</dbReference>
<dbReference type="EMBL" id="FUYG01000005">
    <property type="protein sequence ID" value="SKA96321.1"/>
    <property type="molecule type" value="Genomic_DNA"/>
</dbReference>
<proteinExistence type="predicted"/>
<dbReference type="SUPFAM" id="SSF51905">
    <property type="entry name" value="FAD/NAD(P)-binding domain"/>
    <property type="match status" value="1"/>
</dbReference>
<name>A0A1T4Y4S3_9MICO</name>
<accession>A0A1T4Y4S3</accession>
<gene>
    <name evidence="1" type="ORF">SAMN06295879_2199</name>
</gene>
<protein>
    <submittedName>
        <fullName evidence="1">Phytoene dehydrogenase-related protein</fullName>
    </submittedName>
</protein>